<evidence type="ECO:0000259" key="1">
    <source>
        <dbReference type="Pfam" id="PF00582"/>
    </source>
</evidence>
<dbReference type="RefSeq" id="WP_286677655.1">
    <property type="nucleotide sequence ID" value="NZ_MNXI01000021.1"/>
</dbReference>
<dbReference type="Pfam" id="PF00582">
    <property type="entry name" value="Usp"/>
    <property type="match status" value="1"/>
</dbReference>
<sequence length="89" mass="9752">MKKIVYPTDGSPTAKDALRIVADLAKEERSEVIVVGVVPVVEIEGVKDAEMGDFIEDAFQGFVSFLSHSGDRQCYIVVFDCMLSKQAVI</sequence>
<name>A0A2M7T6I4_9ACTN</name>
<dbReference type="InterPro" id="IPR006016">
    <property type="entry name" value="UspA"/>
</dbReference>
<dbReference type="Gene3D" id="3.40.50.620">
    <property type="entry name" value="HUPs"/>
    <property type="match status" value="1"/>
</dbReference>
<dbReference type="EMBL" id="PFNG01000203">
    <property type="protein sequence ID" value="PIZ36426.1"/>
    <property type="molecule type" value="Genomic_DNA"/>
</dbReference>
<reference evidence="3" key="1">
    <citation type="submission" date="2017-09" db="EMBL/GenBank/DDBJ databases">
        <title>Depth-based differentiation of microbial function through sediment-hosted aquifers and enrichment of novel symbionts in the deep terrestrial subsurface.</title>
        <authorList>
            <person name="Probst A.J."/>
            <person name="Ladd B."/>
            <person name="Jarett J.K."/>
            <person name="Geller-Mcgrath D.E."/>
            <person name="Sieber C.M.K."/>
            <person name="Emerson J.B."/>
            <person name="Anantharaman K."/>
            <person name="Thomas B.C."/>
            <person name="Malmstrom R."/>
            <person name="Stieglmeier M."/>
            <person name="Klingl A."/>
            <person name="Woyke T."/>
            <person name="Ryan C.M."/>
            <person name="Banfield J.F."/>
        </authorList>
    </citation>
    <scope>NUCLEOTIDE SEQUENCE [LARGE SCALE GENOMIC DNA]</scope>
</reference>
<organism evidence="2 3">
    <name type="scientific">Candidatus Aquicultor secundus</name>
    <dbReference type="NCBI Taxonomy" id="1973895"/>
    <lineage>
        <taxon>Bacteria</taxon>
        <taxon>Bacillati</taxon>
        <taxon>Actinomycetota</taxon>
        <taxon>Candidatus Aquicultoria</taxon>
        <taxon>Candidatus Aquicultorales</taxon>
        <taxon>Candidatus Aquicultoraceae</taxon>
        <taxon>Candidatus Aquicultor</taxon>
    </lineage>
</organism>
<feature type="domain" description="UspA" evidence="1">
    <location>
        <begin position="1"/>
        <end position="51"/>
    </location>
</feature>
<dbReference type="SUPFAM" id="SSF52402">
    <property type="entry name" value="Adenine nucleotide alpha hydrolases-like"/>
    <property type="match status" value="1"/>
</dbReference>
<evidence type="ECO:0000313" key="3">
    <source>
        <dbReference type="Proteomes" id="UP000230956"/>
    </source>
</evidence>
<dbReference type="AlphaFoldDB" id="A0A2M7T6I4"/>
<evidence type="ECO:0000313" key="2">
    <source>
        <dbReference type="EMBL" id="PIZ36426.1"/>
    </source>
</evidence>
<comment type="caution">
    <text evidence="2">The sequence shown here is derived from an EMBL/GenBank/DDBJ whole genome shotgun (WGS) entry which is preliminary data.</text>
</comment>
<protein>
    <recommendedName>
        <fullName evidence="1">UspA domain-containing protein</fullName>
    </recommendedName>
</protein>
<proteinExistence type="predicted"/>
<accession>A0A2M7T6I4</accession>
<dbReference type="InterPro" id="IPR014729">
    <property type="entry name" value="Rossmann-like_a/b/a_fold"/>
</dbReference>
<gene>
    <name evidence="2" type="ORF">COY37_08540</name>
</gene>
<dbReference type="Proteomes" id="UP000230956">
    <property type="component" value="Unassembled WGS sequence"/>
</dbReference>